<sequence length="80" mass="8323">MAAEPVDHRVRNTLAALRGYLELAREAAAGNAGRPEDVGRDLEDALVSLTRLELHLGVHADDGTAGHGEPASDGATPGDR</sequence>
<reference evidence="2 3" key="1">
    <citation type="journal article" date="2019" name="Int. J. Syst. Evol. Microbiol.">
        <title>The Global Catalogue of Microorganisms (GCM) 10K type strain sequencing project: providing services to taxonomists for standard genome sequencing and annotation.</title>
        <authorList>
            <consortium name="The Broad Institute Genomics Platform"/>
            <consortium name="The Broad Institute Genome Sequencing Center for Infectious Disease"/>
            <person name="Wu L."/>
            <person name="Ma J."/>
        </authorList>
    </citation>
    <scope>NUCLEOTIDE SEQUENCE [LARGE SCALE GENOMIC DNA]</scope>
    <source>
        <strain evidence="2 3">JCM 16378</strain>
    </source>
</reference>
<dbReference type="EMBL" id="BAAARN010000002">
    <property type="protein sequence ID" value="GAA2737259.1"/>
    <property type="molecule type" value="Genomic_DNA"/>
</dbReference>
<dbReference type="RefSeq" id="WP_344193620.1">
    <property type="nucleotide sequence ID" value="NZ_BAAARN010000002.1"/>
</dbReference>
<evidence type="ECO:0008006" key="4">
    <source>
        <dbReference type="Google" id="ProtNLM"/>
    </source>
</evidence>
<feature type="region of interest" description="Disordered" evidence="1">
    <location>
        <begin position="57"/>
        <end position="80"/>
    </location>
</feature>
<keyword evidence="3" id="KW-1185">Reference proteome</keyword>
<evidence type="ECO:0000313" key="2">
    <source>
        <dbReference type="EMBL" id="GAA2737259.1"/>
    </source>
</evidence>
<name>A0ABN3US59_9MICO</name>
<evidence type="ECO:0000313" key="3">
    <source>
        <dbReference type="Proteomes" id="UP001501326"/>
    </source>
</evidence>
<organism evidence="2 3">
    <name type="scientific">Pedococcus aerophilus</name>
    <dbReference type="NCBI Taxonomy" id="436356"/>
    <lineage>
        <taxon>Bacteria</taxon>
        <taxon>Bacillati</taxon>
        <taxon>Actinomycetota</taxon>
        <taxon>Actinomycetes</taxon>
        <taxon>Micrococcales</taxon>
        <taxon>Intrasporangiaceae</taxon>
        <taxon>Pedococcus</taxon>
    </lineage>
</organism>
<proteinExistence type="predicted"/>
<dbReference type="Proteomes" id="UP001501326">
    <property type="component" value="Unassembled WGS sequence"/>
</dbReference>
<gene>
    <name evidence="2" type="ORF">GCM10009867_23770</name>
</gene>
<protein>
    <recommendedName>
        <fullName evidence="4">Signal transduction histidine kinase dimerisation/phosphoacceptor domain-containing protein</fullName>
    </recommendedName>
</protein>
<accession>A0ABN3US59</accession>
<evidence type="ECO:0000256" key="1">
    <source>
        <dbReference type="SAM" id="MobiDB-lite"/>
    </source>
</evidence>
<comment type="caution">
    <text evidence="2">The sequence shown here is derived from an EMBL/GenBank/DDBJ whole genome shotgun (WGS) entry which is preliminary data.</text>
</comment>